<evidence type="ECO:0000313" key="3">
    <source>
        <dbReference type="Proteomes" id="UP001159427"/>
    </source>
</evidence>
<proteinExistence type="predicted"/>
<gene>
    <name evidence="2" type="ORF">PEVE_00001036</name>
</gene>
<feature type="compositionally biased region" description="Polar residues" evidence="1">
    <location>
        <begin position="58"/>
        <end position="72"/>
    </location>
</feature>
<keyword evidence="3" id="KW-1185">Reference proteome</keyword>
<organism evidence="2 3">
    <name type="scientific">Porites evermanni</name>
    <dbReference type="NCBI Taxonomy" id="104178"/>
    <lineage>
        <taxon>Eukaryota</taxon>
        <taxon>Metazoa</taxon>
        <taxon>Cnidaria</taxon>
        <taxon>Anthozoa</taxon>
        <taxon>Hexacorallia</taxon>
        <taxon>Scleractinia</taxon>
        <taxon>Fungiina</taxon>
        <taxon>Poritidae</taxon>
        <taxon>Porites</taxon>
    </lineage>
</organism>
<protein>
    <submittedName>
        <fullName evidence="2">Uncharacterized protein</fullName>
    </submittedName>
</protein>
<comment type="caution">
    <text evidence="2">The sequence shown here is derived from an EMBL/GenBank/DDBJ whole genome shotgun (WGS) entry which is preliminary data.</text>
</comment>
<name>A0ABN8Q291_9CNID</name>
<feature type="region of interest" description="Disordered" evidence="1">
    <location>
        <begin position="104"/>
        <end position="125"/>
    </location>
</feature>
<evidence type="ECO:0000256" key="1">
    <source>
        <dbReference type="SAM" id="MobiDB-lite"/>
    </source>
</evidence>
<evidence type="ECO:0000313" key="2">
    <source>
        <dbReference type="EMBL" id="CAH3153164.1"/>
    </source>
</evidence>
<accession>A0ABN8Q291</accession>
<feature type="region of interest" description="Disordered" evidence="1">
    <location>
        <begin position="48"/>
        <end position="75"/>
    </location>
</feature>
<sequence length="296" mass="33313">MQTGNLRPPCMRGDRRYFESTTVTLTFPPLEIRKRVYLEISFGKCPTIESDKRPTVKETGNPQESTPQSHSPNAAVCGYLPEQEATSLGTKEYNEVVLSVGNIVDPDRNSSSNRKRGNYNHYSPEMRAKNGKYASENGNARAINHFKAQLPNLTESNVRTFKRAYQKKLKETKRQGGIQENVTSILHGTRGRPPILLDLDQKLISLLKSIQNRGGVVNFSVVKASALALIKRNPAKNFRGCEPTSTWDRSIYRRCNFSRQAGTTTRPPVPLGIYEECKLNFLTDIERCIATHSIPQ</sequence>
<reference evidence="2 3" key="1">
    <citation type="submission" date="2022-05" db="EMBL/GenBank/DDBJ databases">
        <authorList>
            <consortium name="Genoscope - CEA"/>
            <person name="William W."/>
        </authorList>
    </citation>
    <scope>NUCLEOTIDE SEQUENCE [LARGE SCALE GENOMIC DNA]</scope>
</reference>
<dbReference type="Proteomes" id="UP001159427">
    <property type="component" value="Unassembled WGS sequence"/>
</dbReference>
<dbReference type="EMBL" id="CALNXI010001050">
    <property type="protein sequence ID" value="CAH3153164.1"/>
    <property type="molecule type" value="Genomic_DNA"/>
</dbReference>